<protein>
    <submittedName>
        <fullName evidence="1">Uncharacterized protein</fullName>
    </submittedName>
</protein>
<proteinExistence type="predicted"/>
<dbReference type="Proteomes" id="UP001162483">
    <property type="component" value="Unassembled WGS sequence"/>
</dbReference>
<dbReference type="EMBL" id="CATNWA010018912">
    <property type="protein sequence ID" value="CAI9610264.1"/>
    <property type="molecule type" value="Genomic_DNA"/>
</dbReference>
<evidence type="ECO:0000313" key="2">
    <source>
        <dbReference type="Proteomes" id="UP001162483"/>
    </source>
</evidence>
<organism evidence="1 2">
    <name type="scientific">Staurois parvus</name>
    <dbReference type="NCBI Taxonomy" id="386267"/>
    <lineage>
        <taxon>Eukaryota</taxon>
        <taxon>Metazoa</taxon>
        <taxon>Chordata</taxon>
        <taxon>Craniata</taxon>
        <taxon>Vertebrata</taxon>
        <taxon>Euteleostomi</taxon>
        <taxon>Amphibia</taxon>
        <taxon>Batrachia</taxon>
        <taxon>Anura</taxon>
        <taxon>Neobatrachia</taxon>
        <taxon>Ranoidea</taxon>
        <taxon>Ranidae</taxon>
        <taxon>Staurois</taxon>
    </lineage>
</organism>
<reference evidence="1" key="1">
    <citation type="submission" date="2023-05" db="EMBL/GenBank/DDBJ databases">
        <authorList>
            <person name="Stuckert A."/>
        </authorList>
    </citation>
    <scope>NUCLEOTIDE SEQUENCE</scope>
</reference>
<gene>
    <name evidence="1" type="ORF">SPARVUS_LOCUS14392333</name>
</gene>
<accession>A0ABN9GN13</accession>
<evidence type="ECO:0000313" key="1">
    <source>
        <dbReference type="EMBL" id="CAI9610264.1"/>
    </source>
</evidence>
<keyword evidence="2" id="KW-1185">Reference proteome</keyword>
<comment type="caution">
    <text evidence="1">The sequence shown here is derived from an EMBL/GenBank/DDBJ whole genome shotgun (WGS) entry which is preliminary data.</text>
</comment>
<sequence>MEAVQEWVAVYKRPPTFIACVRSQGACSTTIRCLLCEVPNM</sequence>
<name>A0ABN9GN13_9NEOB</name>